<dbReference type="Pfam" id="PF13439">
    <property type="entry name" value="Glyco_transf_4"/>
    <property type="match status" value="1"/>
</dbReference>
<organism evidence="4 5">
    <name type="scientific">Virgibacillus massiliensis</name>
    <dbReference type="NCBI Taxonomy" id="1462526"/>
    <lineage>
        <taxon>Bacteria</taxon>
        <taxon>Bacillati</taxon>
        <taxon>Bacillota</taxon>
        <taxon>Bacilli</taxon>
        <taxon>Bacillales</taxon>
        <taxon>Bacillaceae</taxon>
        <taxon>Virgibacillus</taxon>
    </lineage>
</organism>
<comment type="caution">
    <text evidence="4">The sequence shown here is derived from an EMBL/GenBank/DDBJ whole genome shotgun (WGS) entry which is preliminary data.</text>
</comment>
<evidence type="ECO:0000259" key="3">
    <source>
        <dbReference type="Pfam" id="PF13439"/>
    </source>
</evidence>
<evidence type="ECO:0000313" key="5">
    <source>
        <dbReference type="Proteomes" id="UP000028875"/>
    </source>
</evidence>
<dbReference type="SUPFAM" id="SSF53756">
    <property type="entry name" value="UDP-Glycosyltransferase/glycogen phosphorylase"/>
    <property type="match status" value="1"/>
</dbReference>
<keyword evidence="1" id="KW-0328">Glycosyltransferase</keyword>
<sequence length="411" mass="47827">MSKKVCMLVAEHPFLDSRIFKREAKSLKKLGYDVTMIVPRKDGYLFDIDGTPFKDTYLSQRFTHEGITIITYDFRESRNSLSKVVSPLAQWEQGFNNPLTELGVQENADVYHVHEYLSLFAGIGVKRRMNQQQKHVKLIYDSHELTPDPFDSRNSKQHRENLKEKLLVMLKEVDYIITISHAIKSWFLSQDPTFAVEVIYNSPPLATKYKPKNFSGDKLVACYEGNIDYKRGSKNKITQMTEICSKSIDFQFKVIGGTRFGDSFVLPDHLKNNVILTGWVDYYSIGEYMKDVDVGWIDYEDLNDSLNRSYAMPNKFFSYLNNGVPIIVNRCHEMESFLREHRCGLVIDKKDATAKDYAEAMLYLAKNKELVRTMSMNARNVMEEIYCWEQMEVRLANVYQQLLQQTTLFDV</sequence>
<dbReference type="eggNOG" id="COG0438">
    <property type="taxonomic scope" value="Bacteria"/>
</dbReference>
<dbReference type="RefSeq" id="WP_051739233.1">
    <property type="nucleotide sequence ID" value="NZ_BNER01000007.1"/>
</dbReference>
<dbReference type="PANTHER" id="PTHR12526">
    <property type="entry name" value="GLYCOSYLTRANSFERASE"/>
    <property type="match status" value="1"/>
</dbReference>
<reference evidence="4 5" key="1">
    <citation type="submission" date="2014-03" db="EMBL/GenBank/DDBJ databases">
        <authorList>
            <person name="Urmite Genomes U."/>
        </authorList>
    </citation>
    <scope>NUCLEOTIDE SEQUENCE [LARGE SCALE GENOMIC DNA]</scope>
    <source>
        <strain evidence="4 5">Vm-5</strain>
    </source>
</reference>
<gene>
    <name evidence="4" type="ORF">BN990_03456</name>
</gene>
<dbReference type="InterPro" id="IPR028098">
    <property type="entry name" value="Glyco_trans_4-like_N"/>
</dbReference>
<dbReference type="EMBL" id="CCDP010000002">
    <property type="protein sequence ID" value="CDQ41103.1"/>
    <property type="molecule type" value="Genomic_DNA"/>
</dbReference>
<dbReference type="GO" id="GO:0016757">
    <property type="term" value="F:glycosyltransferase activity"/>
    <property type="evidence" value="ECO:0007669"/>
    <property type="project" value="UniProtKB-KW"/>
</dbReference>
<dbReference type="OrthoDB" id="9813214at2"/>
<evidence type="ECO:0000256" key="2">
    <source>
        <dbReference type="ARBA" id="ARBA00022679"/>
    </source>
</evidence>
<dbReference type="Proteomes" id="UP000028875">
    <property type="component" value="Unassembled WGS sequence"/>
</dbReference>
<dbReference type="STRING" id="1462526.BN990_03456"/>
<name>A0A024QEY4_9BACI</name>
<dbReference type="AlphaFoldDB" id="A0A024QEY4"/>
<evidence type="ECO:0000313" key="4">
    <source>
        <dbReference type="EMBL" id="CDQ41103.1"/>
    </source>
</evidence>
<dbReference type="Gene3D" id="3.40.50.2000">
    <property type="entry name" value="Glycogen Phosphorylase B"/>
    <property type="match status" value="2"/>
</dbReference>
<proteinExistence type="predicted"/>
<feature type="domain" description="Glycosyltransferase subfamily 4-like N-terminal" evidence="3">
    <location>
        <begin position="22"/>
        <end position="201"/>
    </location>
</feature>
<keyword evidence="2 4" id="KW-0808">Transferase</keyword>
<evidence type="ECO:0000256" key="1">
    <source>
        <dbReference type="ARBA" id="ARBA00022676"/>
    </source>
</evidence>
<dbReference type="Pfam" id="PF13692">
    <property type="entry name" value="Glyco_trans_1_4"/>
    <property type="match status" value="1"/>
</dbReference>
<dbReference type="PANTHER" id="PTHR12526:SF629">
    <property type="entry name" value="TEICHURONIC ACID BIOSYNTHESIS GLYCOSYLTRANSFERASE TUAH-RELATED"/>
    <property type="match status" value="1"/>
</dbReference>
<reference evidence="5" key="2">
    <citation type="submission" date="2014-05" db="EMBL/GenBank/DDBJ databases">
        <title>Draft genome sequence of Virgibacillus massiliensis Vm-5.</title>
        <authorList>
            <person name="Khelaifia S."/>
            <person name="Croce O."/>
            <person name="Lagier J.C."/>
            <person name="Raoult D."/>
        </authorList>
    </citation>
    <scope>NUCLEOTIDE SEQUENCE [LARGE SCALE GENOMIC DNA]</scope>
    <source>
        <strain evidence="5">Vm-5</strain>
    </source>
</reference>
<accession>A0A024QEY4</accession>
<keyword evidence="5" id="KW-1185">Reference proteome</keyword>
<protein>
    <submittedName>
        <fullName evidence="4">Beta-1,6-galactofuranosyltransferase</fullName>
    </submittedName>
</protein>